<reference evidence="6" key="1">
    <citation type="journal article" date="2019" name="Int. J. Syst. Evol. Microbiol.">
        <title>The Global Catalogue of Microorganisms (GCM) 10K type strain sequencing project: providing services to taxonomists for standard genome sequencing and annotation.</title>
        <authorList>
            <consortium name="The Broad Institute Genomics Platform"/>
            <consortium name="The Broad Institute Genome Sequencing Center for Infectious Disease"/>
            <person name="Wu L."/>
            <person name="Ma J."/>
        </authorList>
    </citation>
    <scope>NUCLEOTIDE SEQUENCE [LARGE SCALE GENOMIC DNA]</scope>
    <source>
        <strain evidence="6">JCM 7356</strain>
    </source>
</reference>
<evidence type="ECO:0000256" key="2">
    <source>
        <dbReference type="ARBA" id="ARBA00022801"/>
    </source>
</evidence>
<dbReference type="PRINTS" id="PR00139">
    <property type="entry name" value="ASNGLNASE"/>
</dbReference>
<feature type="domain" description="L-asparaginase N-terminal" evidence="3">
    <location>
        <begin position="10"/>
        <end position="197"/>
    </location>
</feature>
<accession>A0ABP5R9W2</accession>
<comment type="similarity">
    <text evidence="1">Belongs to the asparaginase 1 family.</text>
</comment>
<proteinExistence type="inferred from homology"/>
<dbReference type="SUPFAM" id="SSF53774">
    <property type="entry name" value="Glutaminase/Asparaginase"/>
    <property type="match status" value="1"/>
</dbReference>
<dbReference type="Gene3D" id="3.40.50.1170">
    <property type="entry name" value="L-asparaginase, N-terminal domain"/>
    <property type="match status" value="1"/>
</dbReference>
<dbReference type="Gene3D" id="3.40.50.40">
    <property type="match status" value="1"/>
</dbReference>
<dbReference type="Pfam" id="PF00710">
    <property type="entry name" value="Asparaginase"/>
    <property type="match status" value="1"/>
</dbReference>
<dbReference type="InterPro" id="IPR027473">
    <property type="entry name" value="L-asparaginase_C"/>
</dbReference>
<dbReference type="PANTHER" id="PTHR11707">
    <property type="entry name" value="L-ASPARAGINASE"/>
    <property type="match status" value="1"/>
</dbReference>
<evidence type="ECO:0000259" key="4">
    <source>
        <dbReference type="Pfam" id="PF17763"/>
    </source>
</evidence>
<dbReference type="SFLD" id="SFLDS00057">
    <property type="entry name" value="Glutaminase/Asparaginase"/>
    <property type="match status" value="1"/>
</dbReference>
<dbReference type="RefSeq" id="WP_344638176.1">
    <property type="nucleotide sequence ID" value="NZ_BAAATR010000020.1"/>
</dbReference>
<dbReference type="SMART" id="SM00870">
    <property type="entry name" value="Asparaginase"/>
    <property type="match status" value="1"/>
</dbReference>
<name>A0ABP5R9W2_9ACTN</name>
<dbReference type="InterPro" id="IPR037152">
    <property type="entry name" value="L-asparaginase_N_sf"/>
</dbReference>
<sequence length="341" mass="35180">MPVETDRHTILVVTLGGTIAMTAADVDGGVRPALSAEDLLAAVPGLDRVGVVIETWNFASLPGASLTIDDIASLAQGLHDRLADGAIRGVVVTQGTDTLEETSYLLSLLYSGDAPVVVTGAMRHPQLAGADGPANLLAAITTAASPHARGLGVLIAFNDQILDPDRTRKTHSTSTATFAAPDTGALGHIVEGQVRLLAVPAHRPRPLPLPLTRTAKVGLLTVALGDDGEMLRATQGRFDGLVIAAFGVGHVPAALVEPLEETALKIPVVLASRTGSGSTHTSTYSFDGSEKDLLARGLIGAGYLDPLKARLLLTALLRTGADDDAIRKAFAPIGTSEDGRS</sequence>
<evidence type="ECO:0000313" key="6">
    <source>
        <dbReference type="Proteomes" id="UP001500305"/>
    </source>
</evidence>
<dbReference type="PROSITE" id="PS51732">
    <property type="entry name" value="ASN_GLN_ASE_3"/>
    <property type="match status" value="1"/>
</dbReference>
<dbReference type="Proteomes" id="UP001500305">
    <property type="component" value="Unassembled WGS sequence"/>
</dbReference>
<evidence type="ECO:0000256" key="1">
    <source>
        <dbReference type="ARBA" id="ARBA00010518"/>
    </source>
</evidence>
<gene>
    <name evidence="5" type="ORF">GCM10010430_43980</name>
</gene>
<evidence type="ECO:0000313" key="5">
    <source>
        <dbReference type="EMBL" id="GAA2255369.1"/>
    </source>
</evidence>
<organism evidence="5 6">
    <name type="scientific">Kitasatospora cystarginea</name>
    <dbReference type="NCBI Taxonomy" id="58350"/>
    <lineage>
        <taxon>Bacteria</taxon>
        <taxon>Bacillati</taxon>
        <taxon>Actinomycetota</taxon>
        <taxon>Actinomycetes</taxon>
        <taxon>Kitasatosporales</taxon>
        <taxon>Streptomycetaceae</taxon>
        <taxon>Kitasatospora</taxon>
    </lineage>
</organism>
<feature type="domain" description="Asparaginase/glutaminase C-terminal" evidence="4">
    <location>
        <begin position="216"/>
        <end position="330"/>
    </location>
</feature>
<evidence type="ECO:0000259" key="3">
    <source>
        <dbReference type="Pfam" id="PF00710"/>
    </source>
</evidence>
<protein>
    <submittedName>
        <fullName evidence="5">Asparaginase</fullName>
    </submittedName>
</protein>
<dbReference type="CDD" id="cd08964">
    <property type="entry name" value="L-asparaginase_II"/>
    <property type="match status" value="1"/>
</dbReference>
<dbReference type="InterPro" id="IPR004550">
    <property type="entry name" value="AsnASE_II"/>
</dbReference>
<dbReference type="InterPro" id="IPR040919">
    <property type="entry name" value="Asparaginase_C"/>
</dbReference>
<dbReference type="PANTHER" id="PTHR11707:SF28">
    <property type="entry name" value="60 KDA LYSOPHOSPHOLIPASE"/>
    <property type="match status" value="1"/>
</dbReference>
<comment type="caution">
    <text evidence="5">The sequence shown here is derived from an EMBL/GenBank/DDBJ whole genome shotgun (WGS) entry which is preliminary data.</text>
</comment>
<keyword evidence="2" id="KW-0378">Hydrolase</keyword>
<dbReference type="PIRSF" id="PIRSF500176">
    <property type="entry name" value="L_ASNase"/>
    <property type="match status" value="1"/>
</dbReference>
<keyword evidence="6" id="KW-1185">Reference proteome</keyword>
<dbReference type="InterPro" id="IPR006034">
    <property type="entry name" value="Asparaginase/glutaminase-like"/>
</dbReference>
<dbReference type="Pfam" id="PF17763">
    <property type="entry name" value="Asparaginase_C"/>
    <property type="match status" value="1"/>
</dbReference>
<dbReference type="InterPro" id="IPR036152">
    <property type="entry name" value="Asp/glu_Ase-like_sf"/>
</dbReference>
<dbReference type="PIRSF" id="PIRSF001220">
    <property type="entry name" value="L-ASNase_gatD"/>
    <property type="match status" value="1"/>
</dbReference>
<dbReference type="EMBL" id="BAAATR010000020">
    <property type="protein sequence ID" value="GAA2255369.1"/>
    <property type="molecule type" value="Genomic_DNA"/>
</dbReference>
<dbReference type="InterPro" id="IPR027474">
    <property type="entry name" value="L-asparaginase_N"/>
</dbReference>